<accession>A0AA88D6D7</accession>
<dbReference type="EMBL" id="BTGU01000016">
    <property type="protein sequence ID" value="GMN43347.1"/>
    <property type="molecule type" value="Genomic_DNA"/>
</dbReference>
<keyword evidence="3" id="KW-1185">Reference proteome</keyword>
<feature type="region of interest" description="Disordered" evidence="1">
    <location>
        <begin position="1"/>
        <end position="30"/>
    </location>
</feature>
<dbReference type="AlphaFoldDB" id="A0AA88D6D7"/>
<evidence type="ECO:0000313" key="3">
    <source>
        <dbReference type="Proteomes" id="UP001187192"/>
    </source>
</evidence>
<name>A0AA88D6D7_FICCA</name>
<organism evidence="2 3">
    <name type="scientific">Ficus carica</name>
    <name type="common">Common fig</name>
    <dbReference type="NCBI Taxonomy" id="3494"/>
    <lineage>
        <taxon>Eukaryota</taxon>
        <taxon>Viridiplantae</taxon>
        <taxon>Streptophyta</taxon>
        <taxon>Embryophyta</taxon>
        <taxon>Tracheophyta</taxon>
        <taxon>Spermatophyta</taxon>
        <taxon>Magnoliopsida</taxon>
        <taxon>eudicotyledons</taxon>
        <taxon>Gunneridae</taxon>
        <taxon>Pentapetalae</taxon>
        <taxon>rosids</taxon>
        <taxon>fabids</taxon>
        <taxon>Rosales</taxon>
        <taxon>Moraceae</taxon>
        <taxon>Ficeae</taxon>
        <taxon>Ficus</taxon>
    </lineage>
</organism>
<evidence type="ECO:0000256" key="1">
    <source>
        <dbReference type="SAM" id="MobiDB-lite"/>
    </source>
</evidence>
<dbReference type="Proteomes" id="UP001187192">
    <property type="component" value="Unassembled WGS sequence"/>
</dbReference>
<gene>
    <name evidence="2" type="ORF">TIFTF001_012545</name>
</gene>
<protein>
    <submittedName>
        <fullName evidence="2">Uncharacterized protein</fullName>
    </submittedName>
</protein>
<evidence type="ECO:0000313" key="2">
    <source>
        <dbReference type="EMBL" id="GMN43347.1"/>
    </source>
</evidence>
<proteinExistence type="predicted"/>
<sequence length="68" mass="7273">MTMTTTEEEGECETAAGGVLKRGRNGGDDETVGLLGNQKIEIRNIPKLAHALQTFTLSREAAKTALNN</sequence>
<feature type="compositionally biased region" description="Acidic residues" evidence="1">
    <location>
        <begin position="1"/>
        <end position="12"/>
    </location>
</feature>
<reference evidence="2" key="1">
    <citation type="submission" date="2023-07" db="EMBL/GenBank/DDBJ databases">
        <title>draft genome sequence of fig (Ficus carica).</title>
        <authorList>
            <person name="Takahashi T."/>
            <person name="Nishimura K."/>
        </authorList>
    </citation>
    <scope>NUCLEOTIDE SEQUENCE</scope>
</reference>
<comment type="caution">
    <text evidence="2">The sequence shown here is derived from an EMBL/GenBank/DDBJ whole genome shotgun (WGS) entry which is preliminary data.</text>
</comment>